<dbReference type="SUPFAM" id="SSF53901">
    <property type="entry name" value="Thiolase-like"/>
    <property type="match status" value="2"/>
</dbReference>
<dbReference type="InterPro" id="IPR016036">
    <property type="entry name" value="Malonyl_transacylase_ACP-bd"/>
</dbReference>
<dbReference type="GO" id="GO:0004315">
    <property type="term" value="F:3-oxoacyl-[acyl-carrier-protein] synthase activity"/>
    <property type="evidence" value="ECO:0007669"/>
    <property type="project" value="InterPro"/>
</dbReference>
<dbReference type="InterPro" id="IPR042104">
    <property type="entry name" value="PKS_dehydratase_sf"/>
</dbReference>
<dbReference type="InterPro" id="IPR049551">
    <property type="entry name" value="PKS_DH_C"/>
</dbReference>
<evidence type="ECO:0000256" key="8">
    <source>
        <dbReference type="ARBA" id="ARBA00023315"/>
    </source>
</evidence>
<feature type="domain" description="PKS/mFAS DH" evidence="17">
    <location>
        <begin position="905"/>
        <end position="1181"/>
    </location>
</feature>
<dbReference type="Pfam" id="PF00109">
    <property type="entry name" value="ketoacyl-synt"/>
    <property type="match status" value="2"/>
</dbReference>
<evidence type="ECO:0000259" key="16">
    <source>
        <dbReference type="PROSITE" id="PS52004"/>
    </source>
</evidence>
<dbReference type="PROSITE" id="PS00012">
    <property type="entry name" value="PHOSPHOPANTETHEINE"/>
    <property type="match status" value="2"/>
</dbReference>
<gene>
    <name evidence="18" type="ORF">JHE00_19925</name>
</gene>
<dbReference type="GO" id="GO:0004312">
    <property type="term" value="F:fatty acid synthase activity"/>
    <property type="evidence" value="ECO:0007669"/>
    <property type="project" value="TreeGrafter"/>
</dbReference>
<dbReference type="InterPro" id="IPR001031">
    <property type="entry name" value="Thioesterase"/>
</dbReference>
<dbReference type="Gene3D" id="3.10.129.110">
    <property type="entry name" value="Polyketide synthase dehydratase"/>
    <property type="match status" value="1"/>
</dbReference>
<dbReference type="SMART" id="SM00826">
    <property type="entry name" value="PKS_DH"/>
    <property type="match status" value="1"/>
</dbReference>
<feature type="domain" description="Carrier" evidence="15">
    <location>
        <begin position="2544"/>
        <end position="2619"/>
    </location>
</feature>
<dbReference type="InterPro" id="IPR015083">
    <property type="entry name" value="NorB/c/GfsB-D-like_docking"/>
</dbReference>
<comment type="function">
    <text evidence="10">Involved in the biosynthesis of antibiotic erythromycin via the biosynthesis of its aglycone precursor, 6-deoxyerythronolide B (6-dEB).</text>
</comment>
<dbReference type="SMART" id="SM00822">
    <property type="entry name" value="PKS_KR"/>
    <property type="match status" value="1"/>
</dbReference>
<evidence type="ECO:0000256" key="6">
    <source>
        <dbReference type="ARBA" id="ARBA00023194"/>
    </source>
</evidence>
<dbReference type="InterPro" id="IPR014043">
    <property type="entry name" value="Acyl_transferase_dom"/>
</dbReference>
<dbReference type="SUPFAM" id="SSF51735">
    <property type="entry name" value="NAD(P)-binding Rossmann-fold domains"/>
    <property type="match status" value="2"/>
</dbReference>
<dbReference type="FunFam" id="3.40.47.10:FF:000019">
    <property type="entry name" value="Polyketide synthase type I"/>
    <property type="match status" value="2"/>
</dbReference>
<dbReference type="InterPro" id="IPR049900">
    <property type="entry name" value="PKS_mFAS_DH"/>
</dbReference>
<dbReference type="PROSITE" id="PS50075">
    <property type="entry name" value="CARRIER"/>
    <property type="match status" value="2"/>
</dbReference>
<dbReference type="InterPro" id="IPR009081">
    <property type="entry name" value="PP-bd_ACP"/>
</dbReference>
<proteinExistence type="predicted"/>
<dbReference type="Gene3D" id="3.40.50.1820">
    <property type="entry name" value="alpha/beta hydrolase"/>
    <property type="match status" value="1"/>
</dbReference>
<evidence type="ECO:0000256" key="2">
    <source>
        <dbReference type="ARBA" id="ARBA00022450"/>
    </source>
</evidence>
<dbReference type="Pfam" id="PF16197">
    <property type="entry name" value="KAsynt_C_assoc"/>
    <property type="match status" value="2"/>
</dbReference>
<dbReference type="InterPro" id="IPR020802">
    <property type="entry name" value="TesA-like"/>
</dbReference>
<dbReference type="Pfam" id="PF08659">
    <property type="entry name" value="KR"/>
    <property type="match status" value="1"/>
</dbReference>
<dbReference type="GO" id="GO:0033068">
    <property type="term" value="P:macrolide biosynthetic process"/>
    <property type="evidence" value="ECO:0007669"/>
    <property type="project" value="UniProtKB-ARBA"/>
</dbReference>
<dbReference type="InterPro" id="IPR036291">
    <property type="entry name" value="NAD(P)-bd_dom_sf"/>
</dbReference>
<feature type="active site" description="Proton donor; for dehydratase activity" evidence="14">
    <location>
        <position position="1107"/>
    </location>
</feature>
<dbReference type="InterPro" id="IPR020807">
    <property type="entry name" value="PKS_DH"/>
</dbReference>
<feature type="region of interest" description="C-terminal hotdog fold" evidence="14">
    <location>
        <begin position="1046"/>
        <end position="1181"/>
    </location>
</feature>
<dbReference type="Gene3D" id="3.40.366.10">
    <property type="entry name" value="Malonyl-Coenzyme A Acyl Carrier Protein, domain 2"/>
    <property type="match status" value="2"/>
</dbReference>
<evidence type="ECO:0000256" key="9">
    <source>
        <dbReference type="ARBA" id="ARBA00052442"/>
    </source>
</evidence>
<dbReference type="CDD" id="cd08956">
    <property type="entry name" value="KR_3_FAS_SDR_x"/>
    <property type="match status" value="1"/>
</dbReference>
<evidence type="ECO:0000259" key="17">
    <source>
        <dbReference type="PROSITE" id="PS52019"/>
    </source>
</evidence>
<evidence type="ECO:0000256" key="13">
    <source>
        <dbReference type="ARBA" id="ARBA00066981"/>
    </source>
</evidence>
<evidence type="ECO:0000256" key="14">
    <source>
        <dbReference type="PROSITE-ProRule" id="PRU01363"/>
    </source>
</evidence>
<comment type="catalytic activity">
    <reaction evidence="9">
        <text>6 (S)-methylmalonyl-CoA + propanoyl-CoA + 6 NADPH + 12 H(+) = 6-deoxyerythronolide B + 6 CO2 + 6 NADP(+) + 7 CoA + H2O</text>
        <dbReference type="Rhea" id="RHEA:23068"/>
        <dbReference type="ChEBI" id="CHEBI:15377"/>
        <dbReference type="ChEBI" id="CHEBI:15378"/>
        <dbReference type="ChEBI" id="CHEBI:16089"/>
        <dbReference type="ChEBI" id="CHEBI:16526"/>
        <dbReference type="ChEBI" id="CHEBI:57287"/>
        <dbReference type="ChEBI" id="CHEBI:57327"/>
        <dbReference type="ChEBI" id="CHEBI:57392"/>
        <dbReference type="ChEBI" id="CHEBI:57783"/>
        <dbReference type="ChEBI" id="CHEBI:58349"/>
        <dbReference type="EC" id="2.3.1.94"/>
    </reaction>
</comment>
<dbReference type="InterPro" id="IPR016039">
    <property type="entry name" value="Thiolase-like"/>
</dbReference>
<dbReference type="Pfam" id="PF00698">
    <property type="entry name" value="Acyl_transf_1"/>
    <property type="match status" value="2"/>
</dbReference>
<dbReference type="SUPFAM" id="SSF53474">
    <property type="entry name" value="alpha/beta-Hydrolases"/>
    <property type="match status" value="1"/>
</dbReference>
<dbReference type="SMART" id="SM00824">
    <property type="entry name" value="PKS_TE"/>
    <property type="match status" value="1"/>
</dbReference>
<evidence type="ECO:0000256" key="1">
    <source>
        <dbReference type="ARBA" id="ARBA00001957"/>
    </source>
</evidence>
<feature type="active site" description="Proton acceptor; for dehydratase activity" evidence="14">
    <location>
        <position position="937"/>
    </location>
</feature>
<dbReference type="InterPro" id="IPR036736">
    <property type="entry name" value="ACP-like_sf"/>
</dbReference>
<evidence type="ECO:0000313" key="19">
    <source>
        <dbReference type="Proteomes" id="UP000635245"/>
    </source>
</evidence>
<evidence type="ECO:0000256" key="4">
    <source>
        <dbReference type="ARBA" id="ARBA00022679"/>
    </source>
</evidence>
<dbReference type="Pfam" id="PF21089">
    <property type="entry name" value="PKS_DH_N"/>
    <property type="match status" value="1"/>
</dbReference>
<dbReference type="Gene3D" id="3.40.50.720">
    <property type="entry name" value="NAD(P)-binding Rossmann-like Domain"/>
    <property type="match status" value="1"/>
</dbReference>
<dbReference type="EC" id="2.3.1.94" evidence="13"/>
<dbReference type="PROSITE" id="PS52019">
    <property type="entry name" value="PKS_MFAS_DH"/>
    <property type="match status" value="1"/>
</dbReference>
<dbReference type="GO" id="GO:0047879">
    <property type="term" value="F:erythronolide synthase activity"/>
    <property type="evidence" value="ECO:0007669"/>
    <property type="project" value="UniProtKB-EC"/>
</dbReference>
<evidence type="ECO:0000256" key="7">
    <source>
        <dbReference type="ARBA" id="ARBA00023268"/>
    </source>
</evidence>
<protein>
    <recommendedName>
        <fullName evidence="13">6-deoxyerythronolide-B synthase</fullName>
        <ecNumber evidence="13">2.3.1.94</ecNumber>
    </recommendedName>
</protein>
<keyword evidence="3" id="KW-0597">Phosphoprotein</keyword>
<evidence type="ECO:0000256" key="12">
    <source>
        <dbReference type="ARBA" id="ARBA00063272"/>
    </source>
</evidence>
<accession>A0A934QUK1</accession>
<feature type="domain" description="Carrier" evidence="15">
    <location>
        <begin position="1617"/>
        <end position="1692"/>
    </location>
</feature>
<dbReference type="Gene3D" id="1.10.1200.10">
    <property type="entry name" value="ACP-like"/>
    <property type="match status" value="2"/>
</dbReference>
<dbReference type="PANTHER" id="PTHR43775:SF51">
    <property type="entry name" value="INACTIVE PHENOLPHTHIOCEROL SYNTHESIS POLYKETIDE SYNTHASE TYPE I PKS1-RELATED"/>
    <property type="match status" value="1"/>
</dbReference>
<dbReference type="InterPro" id="IPR032821">
    <property type="entry name" value="PKS_assoc"/>
</dbReference>
<dbReference type="GO" id="GO:0006633">
    <property type="term" value="P:fatty acid biosynthetic process"/>
    <property type="evidence" value="ECO:0007669"/>
    <property type="project" value="InterPro"/>
</dbReference>
<keyword evidence="4" id="KW-0808">Transferase</keyword>
<dbReference type="Pfam" id="PF00975">
    <property type="entry name" value="Thioesterase"/>
    <property type="match status" value="1"/>
</dbReference>
<dbReference type="GO" id="GO:0031177">
    <property type="term" value="F:phosphopantetheine binding"/>
    <property type="evidence" value="ECO:0007669"/>
    <property type="project" value="InterPro"/>
</dbReference>
<dbReference type="EMBL" id="JAENJH010000004">
    <property type="protein sequence ID" value="MBK1786603.1"/>
    <property type="molecule type" value="Genomic_DNA"/>
</dbReference>
<dbReference type="SUPFAM" id="SSF52151">
    <property type="entry name" value="FabD/lysophospholipase-like"/>
    <property type="match status" value="2"/>
</dbReference>
<dbReference type="SUPFAM" id="SSF47336">
    <property type="entry name" value="ACP-like"/>
    <property type="match status" value="2"/>
</dbReference>
<dbReference type="InterPro" id="IPR016035">
    <property type="entry name" value="Acyl_Trfase/lysoPLipase"/>
</dbReference>
<keyword evidence="19" id="KW-1185">Reference proteome</keyword>
<dbReference type="InterPro" id="IPR014031">
    <property type="entry name" value="Ketoacyl_synth_C"/>
</dbReference>
<organism evidence="18 19">
    <name type="scientific">Prauserella cavernicola</name>
    <dbReference type="NCBI Taxonomy" id="2800127"/>
    <lineage>
        <taxon>Bacteria</taxon>
        <taxon>Bacillati</taxon>
        <taxon>Actinomycetota</taxon>
        <taxon>Actinomycetes</taxon>
        <taxon>Pseudonocardiales</taxon>
        <taxon>Pseudonocardiaceae</taxon>
        <taxon>Prauserella</taxon>
    </lineage>
</organism>
<keyword evidence="5" id="KW-0677">Repeat</keyword>
<feature type="domain" description="Ketosynthase family 3 (KS3)" evidence="16">
    <location>
        <begin position="1709"/>
        <end position="2132"/>
    </location>
</feature>
<dbReference type="InterPro" id="IPR057326">
    <property type="entry name" value="KR_dom"/>
</dbReference>
<dbReference type="SMART" id="SM00825">
    <property type="entry name" value="PKS_KS"/>
    <property type="match status" value="2"/>
</dbReference>
<dbReference type="SUPFAM" id="SSF55048">
    <property type="entry name" value="Probable ACP-binding domain of malonyl-CoA ACP transacylase"/>
    <property type="match status" value="1"/>
</dbReference>
<evidence type="ECO:0000256" key="10">
    <source>
        <dbReference type="ARBA" id="ARBA00060158"/>
    </source>
</evidence>
<name>A0A934QUK1_9PSEU</name>
<dbReference type="Pfam" id="PF00550">
    <property type="entry name" value="PP-binding"/>
    <property type="match status" value="2"/>
</dbReference>
<dbReference type="InterPro" id="IPR050091">
    <property type="entry name" value="PKS_NRPS_Biosynth_Enz"/>
</dbReference>
<dbReference type="SMART" id="SM00827">
    <property type="entry name" value="PKS_AT"/>
    <property type="match status" value="1"/>
</dbReference>
<evidence type="ECO:0000256" key="3">
    <source>
        <dbReference type="ARBA" id="ARBA00022553"/>
    </source>
</evidence>
<comment type="cofactor">
    <cofactor evidence="1">
        <name>pantetheine 4'-phosphate</name>
        <dbReference type="ChEBI" id="CHEBI:47942"/>
    </cofactor>
</comment>
<evidence type="ECO:0000259" key="15">
    <source>
        <dbReference type="PROSITE" id="PS50075"/>
    </source>
</evidence>
<reference evidence="18" key="1">
    <citation type="submission" date="2020-12" db="EMBL/GenBank/DDBJ databases">
        <title>Prauserella sp. ASG 168, a novel actinomycete isolated from cave rock.</title>
        <authorList>
            <person name="Suriyachadkun C."/>
        </authorList>
    </citation>
    <scope>NUCLEOTIDE SEQUENCE</scope>
    <source>
        <strain evidence="18">ASG 168</strain>
    </source>
</reference>
<comment type="subunit">
    <text evidence="12">Homodimer. Erythronolide synthase is composed of EryAI, EryAII and EryAIII multimodular (2 modules) polypeptides each coding for a functional synthase subunit which participates in 2 of the six FAS-like elongation steps required for formation of the polyketide. Module 1, 2, 3, 4, 5, and 6 participating in biosynthesis steps 1, 2, 3, 4, 5, and 6, respectively.</text>
</comment>
<keyword evidence="8" id="KW-0012">Acyltransferase</keyword>
<dbReference type="Gene3D" id="3.30.70.3290">
    <property type="match status" value="1"/>
</dbReference>
<evidence type="ECO:0000256" key="5">
    <source>
        <dbReference type="ARBA" id="ARBA00022737"/>
    </source>
</evidence>
<dbReference type="InterPro" id="IPR006162">
    <property type="entry name" value="Ppantetheine_attach_site"/>
</dbReference>
<dbReference type="FunFam" id="3.40.366.10:FF:000002">
    <property type="entry name" value="Probable polyketide synthase 2"/>
    <property type="match status" value="1"/>
</dbReference>
<dbReference type="PROSITE" id="PS52004">
    <property type="entry name" value="KS3_2"/>
    <property type="match status" value="2"/>
</dbReference>
<evidence type="ECO:0000256" key="11">
    <source>
        <dbReference type="ARBA" id="ARBA00060622"/>
    </source>
</evidence>
<dbReference type="InterPro" id="IPR018201">
    <property type="entry name" value="Ketoacyl_synth_AS"/>
</dbReference>
<dbReference type="Proteomes" id="UP000635245">
    <property type="component" value="Unassembled WGS sequence"/>
</dbReference>
<dbReference type="SMART" id="SM01294">
    <property type="entry name" value="PKS_PP_betabranch"/>
    <property type="match status" value="2"/>
</dbReference>
<evidence type="ECO:0000313" key="18">
    <source>
        <dbReference type="EMBL" id="MBK1786603.1"/>
    </source>
</evidence>
<dbReference type="InterPro" id="IPR020841">
    <property type="entry name" value="PKS_Beta-ketoAc_synthase_dom"/>
</dbReference>
<dbReference type="InterPro" id="IPR014030">
    <property type="entry name" value="Ketoacyl_synth_N"/>
</dbReference>
<dbReference type="InterPro" id="IPR020806">
    <property type="entry name" value="PKS_PP-bd"/>
</dbReference>
<keyword evidence="2" id="KW-0596">Phosphopantetheine</keyword>
<dbReference type="GO" id="GO:0016787">
    <property type="term" value="F:hydrolase activity"/>
    <property type="evidence" value="ECO:0007669"/>
    <property type="project" value="UniProtKB-KW"/>
</dbReference>
<dbReference type="SMART" id="SM00823">
    <property type="entry name" value="PKS_PP"/>
    <property type="match status" value="2"/>
</dbReference>
<comment type="pathway">
    <text evidence="11">Antibiotic biosynthesis; erythromycin biosynthesis.</text>
</comment>
<sequence length="2913" mass="304841">MAEKDEVVGYLKRVTADLKRTRQRVRDLEDADREPIAVVGMSCRFPGGADTPEAFWQLIRDGRDAIGDFPSDRGWPAFQDGPRRQGGFLHSATEFAAGFFGIAPREAIEMDPQQRMVLETSWEAFEDAGLDPTVLRGSRVGVFLGVNGSDYGALLTRSGHESHGHVLTGTTASVVSGRISYVYGFEGPAVTVDTACSSSLVALHLAARALRAGDCGLALVGGVTVMSTPGVFAEFGRQGGLAADGRCKAFADSADGTSWGEGAGVLLVERLSDARRLGHRVLAVVRGSAVNQDGASNGLTAPSGPSQQRVINQALDDAGLRSGDVDLVEAHGTGTSLGDPIEAQALLATYGQGRDGAEPVLLGSVKSNIGHTQAAAGAAGLIKVIQALRHAEVPPTLHVTERSSKVDWNSGAVRISVESGPWPRVQRPRRAGVSAFGISGTNAHVVVEQAPDTEIATAQETGPVPWLLSAKSESELSGQIESFAGYAAAGADVAGVATGLVTTRARFEHRAVAVAADAAGFAKALDAGRLVRGTAHQRVRIAVVFSGQGAQWAGMAREWYDDHAVFARVFDEICALADERLESPLAEVVFAADGDSLDRTEYTQIALFAVEVAALRTLASWGVRPDLLLGHSVGEIAATHVAGALSLADAVTLAVERGRLMQHLPEGGAMAAIEAGAATVTAWLRETGDDRIALAAVNGPGAVVVSGPDDIVGRVVDLAEGAGHRASRLRVSHAFHSPLMDPMLDRFRTVLAGLDWGEATIPVISTVTGDRIAPAELASPEYWLDHARRTVRFEDAVRRAEDDADVFLEVGPHAALTGAIEDSLRHNKAVVTSIAHRKRPQAETLLRAVVTLWVHGAEIDWNALLPAASPSRDLPTYPFTRRRFWPSGTRRVGDLTSAGLSGLDHPLLGATVHLAGGDTQLFTGRLSVADLPWLADHAILGRILVPGTAFVEFALHAGRQVGCAGLRDLTLETPLELDAVAAVQVQVLIGEADAHGARALTIHSRPDAGHAPWTRHAEGVLVPGTGVARAADFGALTAATWPPQGAEPVELTDFYAAIAEQGYAYGPAFQGLQRVWRRGGDVFAEAALPEALASEAGAFGMHPALLDAALHALGFATEDDTARVPFAWSGAQIWAAGARSVRVWLSVAGSSARVRVTDATGRALLGVDELVLRSATAAAARGADEALFALRWDRWADLAGGEALSRWESGQVPQDAEFALLDCARFTAGEGGPADDALAAVASVAASVREWAHDASACRLVIRTRRGAAVGDGQIDPVQAAVLGFARSARSEHPDRFLLLDTDADTEVGSDVLREMVAAAEPEGAVRGGTVFVPRLVRPNPDVGPAPALRGTVLVTGGTGVVGSTLARHLVRERGVRDLVVASRSGVETEELAQLRHEGATVRSVACDVGDREALAALLDTLPRLCGVVHAAGVLDDGTVVSMTSESIAEVFRPKVNAAWHLHELTRELDLELFVLCSSAAGMFGAQGQANYAAANGFLDALAHHRHGLGLAAHSLAWGLWAEVSTMTGKLGDADRGRLSRGGVRGMPEAECTALFDAATARPGPVLMPAWLDLSANAEPPAILRALVTPRRAVAPSEPEPDWHERVAGMSPDDRAAALVRIVCEHVAVVLAYDDAEDITPTQSFSDLGFDSLSAVELRNMLAETTGVRLPVTLVFDHPSPEALAAHLGTELLGAETISAPVTVAGGGDEPIAIVGMSCRYPGGVGSPEQLWEFLLAGGEGIGPFPGDRGWDLERLFGSAGEAGTTYVEKGSFLYDAAGFDAGFFGIAPREAMAMDPQHRLLLELTWEALENANLDVQRLRGSRTGVFTGLMYHDYIARLNHVPEEIAGYLSNGNAGSVASGRVAYTFGFEGPAVTVDTACSSSLVALDMAVAALQRGACDLALAGGATVMATPAAFTEFSRQRGLAEDARCKAFAASADGTAWAEGAGILLVERLSDAIANRHDVLAVVRGTAVNQDGASNGMTAPSGAAQQRVIRQALAGAGLRPDEVDVIEAHGTGTPLGDPIEATALLETYGRDRANPFLLGSVKSNLGHTQAAAGVAGVMKMVLAMRHGIVPATLHVDEPSPHVDWASGNVDLVTRAVSWPDSGAPRRAAISAFGISGTNAHVILQQAPDSVLRGEPAAVVFDTEPGDVVPWTLSAKSAAALHGQADRLREFADRTSLPAAEVAAALATTRTWFDHRAVVLAADLPGFGTALGTLVRDETGGAELIQGVVKRKPKVAFVFPGQGTDPAHSGAAFFESSPVFAAAFRECAEALAPHVDGDLFEALTHPDGPGQERLSGPVSWAVMVSLARMWQSLGVVPAAMLGWDHGEVAAACAAGATSLSDGAVLVARRTAVGLAGANEDSAGRARELLRTAMAEVAFGPGEVPLYSGVRPGRIDSAAIEDYWDTDQHKPDELAAAMGALLEAGIDTVVELGPFRASASRTAELAGTAAVVGTFDGEGGERASVVRAAARLWCHGVEIEWGALLPRPRGRVELPNYAFQHSAYWLDAPAAQVGSGPAVPAPENISAELRALSADDRGARLLTVVRSELAAVLGLADLEEVNEDTDFRDLGVDSMAGIELRDRLGALLGTRLSATTIFEYSTADRLRDHLAEVLEKGPGEGDAALPTGPREAAFDSVEGLYRRSYESGQASTTGMELIKLAGGLRSSFAEGDAAGHALPPVRLAGEDTGRPPLVCLPAITATAGPIQYVQLAQAADDVREVLALTNPGFTDGQQVPDSFAAFVECQLAALREAVGTGPFVLLGHSAGGLIAQAVAMQAVQRGLAPAATILIDTFQSAAQFSARTAEAMLAGLFAREYILGPEALSGERLTAMGRYHSLLEEFTPAEVDVPTLFVRAADPLPFQEAGVDVAWPFPHTLVSTPGDHFTVMEDQISGTRAVIEEWLAAQGL</sequence>
<keyword evidence="6" id="KW-0045">Antibiotic biosynthesis</keyword>
<dbReference type="Pfam" id="PF02801">
    <property type="entry name" value="Ketoacyl-synt_C"/>
    <property type="match status" value="2"/>
</dbReference>
<keyword evidence="7" id="KW-0511">Multifunctional enzyme</keyword>
<dbReference type="PROSITE" id="PS00606">
    <property type="entry name" value="KS3_1"/>
    <property type="match status" value="2"/>
</dbReference>
<keyword evidence="18" id="KW-0378">Hydrolase</keyword>
<feature type="region of interest" description="N-terminal hotdog fold" evidence="14">
    <location>
        <begin position="905"/>
        <end position="1028"/>
    </location>
</feature>
<comment type="caution">
    <text evidence="18">The sequence shown here is derived from an EMBL/GenBank/DDBJ whole genome shotgun (WGS) entry which is preliminary data.</text>
</comment>
<dbReference type="InterPro" id="IPR029058">
    <property type="entry name" value="AB_hydrolase_fold"/>
</dbReference>
<feature type="domain" description="Ketosynthase family 3 (KS3)" evidence="16">
    <location>
        <begin position="33"/>
        <end position="449"/>
    </location>
</feature>
<dbReference type="Gene3D" id="3.40.47.10">
    <property type="match status" value="2"/>
</dbReference>
<dbReference type="Pfam" id="PF14765">
    <property type="entry name" value="PS-DH"/>
    <property type="match status" value="1"/>
</dbReference>
<dbReference type="InterPro" id="IPR049552">
    <property type="entry name" value="PKS_DH_N"/>
</dbReference>
<dbReference type="InterPro" id="IPR001227">
    <property type="entry name" value="Ac_transferase_dom_sf"/>
</dbReference>
<dbReference type="InterPro" id="IPR013968">
    <property type="entry name" value="PKS_KR"/>
</dbReference>
<dbReference type="PANTHER" id="PTHR43775">
    <property type="entry name" value="FATTY ACID SYNTHASE"/>
    <property type="match status" value="1"/>
</dbReference>
<dbReference type="Pfam" id="PF08990">
    <property type="entry name" value="Docking"/>
    <property type="match status" value="1"/>
</dbReference>
<dbReference type="CDD" id="cd00833">
    <property type="entry name" value="PKS"/>
    <property type="match status" value="2"/>
</dbReference>
<dbReference type="FunFam" id="1.10.1200.10:FF:000007">
    <property type="entry name" value="Probable polyketide synthase pks17"/>
    <property type="match status" value="1"/>
</dbReference>